<dbReference type="EMBL" id="MCFA01000187">
    <property type="protein sequence ID" value="ORY00149.1"/>
    <property type="molecule type" value="Genomic_DNA"/>
</dbReference>
<keyword evidence="3" id="KW-1185">Reference proteome</keyword>
<evidence type="ECO:0000256" key="1">
    <source>
        <dbReference type="SAM" id="MobiDB-lite"/>
    </source>
</evidence>
<feature type="compositionally biased region" description="Polar residues" evidence="1">
    <location>
        <begin position="781"/>
        <end position="793"/>
    </location>
</feature>
<organism evidence="2 3">
    <name type="scientific">Clohesyomyces aquaticus</name>
    <dbReference type="NCBI Taxonomy" id="1231657"/>
    <lineage>
        <taxon>Eukaryota</taxon>
        <taxon>Fungi</taxon>
        <taxon>Dikarya</taxon>
        <taxon>Ascomycota</taxon>
        <taxon>Pezizomycotina</taxon>
        <taxon>Dothideomycetes</taxon>
        <taxon>Pleosporomycetidae</taxon>
        <taxon>Pleosporales</taxon>
        <taxon>Lindgomycetaceae</taxon>
        <taxon>Clohesyomyces</taxon>
    </lineage>
</organism>
<dbReference type="AlphaFoldDB" id="A0A1Y1YQ96"/>
<feature type="compositionally biased region" description="Polar residues" evidence="1">
    <location>
        <begin position="680"/>
        <end position="700"/>
    </location>
</feature>
<proteinExistence type="predicted"/>
<feature type="compositionally biased region" description="Polar residues" evidence="1">
    <location>
        <begin position="501"/>
        <end position="511"/>
    </location>
</feature>
<comment type="caution">
    <text evidence="2">The sequence shown here is derived from an EMBL/GenBank/DDBJ whole genome shotgun (WGS) entry which is preliminary data.</text>
</comment>
<accession>A0A1Y1YQ96</accession>
<feature type="compositionally biased region" description="Low complexity" evidence="1">
    <location>
        <begin position="654"/>
        <end position="667"/>
    </location>
</feature>
<dbReference type="Pfam" id="PF05508">
    <property type="entry name" value="Ran-binding"/>
    <property type="match status" value="1"/>
</dbReference>
<evidence type="ECO:0000313" key="3">
    <source>
        <dbReference type="Proteomes" id="UP000193144"/>
    </source>
</evidence>
<feature type="compositionally biased region" description="Low complexity" evidence="1">
    <location>
        <begin position="483"/>
        <end position="500"/>
    </location>
</feature>
<feature type="region of interest" description="Disordered" evidence="1">
    <location>
        <begin position="362"/>
        <end position="391"/>
    </location>
</feature>
<dbReference type="OrthoDB" id="512915at2759"/>
<dbReference type="GO" id="GO:0005634">
    <property type="term" value="C:nucleus"/>
    <property type="evidence" value="ECO:0007669"/>
    <property type="project" value="TreeGrafter"/>
</dbReference>
<dbReference type="Proteomes" id="UP000193144">
    <property type="component" value="Unassembled WGS sequence"/>
</dbReference>
<dbReference type="GO" id="GO:0030695">
    <property type="term" value="F:GTPase regulator activity"/>
    <property type="evidence" value="ECO:0007669"/>
    <property type="project" value="TreeGrafter"/>
</dbReference>
<feature type="region of interest" description="Disordered" evidence="1">
    <location>
        <begin position="436"/>
        <end position="516"/>
    </location>
</feature>
<reference evidence="2 3" key="1">
    <citation type="submission" date="2016-07" db="EMBL/GenBank/DDBJ databases">
        <title>Pervasive Adenine N6-methylation of Active Genes in Fungi.</title>
        <authorList>
            <consortium name="DOE Joint Genome Institute"/>
            <person name="Mondo S.J."/>
            <person name="Dannebaum R.O."/>
            <person name="Kuo R.C."/>
            <person name="Labutti K."/>
            <person name="Haridas S."/>
            <person name="Kuo A."/>
            <person name="Salamov A."/>
            <person name="Ahrendt S.R."/>
            <person name="Lipzen A."/>
            <person name="Sullivan W."/>
            <person name="Andreopoulos W.B."/>
            <person name="Clum A."/>
            <person name="Lindquist E."/>
            <person name="Daum C."/>
            <person name="Ramamoorthy G.K."/>
            <person name="Gryganskyi A."/>
            <person name="Culley D."/>
            <person name="Magnuson J.K."/>
            <person name="James T.Y."/>
            <person name="O'Malley M.A."/>
            <person name="Stajich J.E."/>
            <person name="Spatafora J.W."/>
            <person name="Visel A."/>
            <person name="Grigoriev I.V."/>
        </authorList>
    </citation>
    <scope>NUCLEOTIDE SEQUENCE [LARGE SCALE GENOMIC DNA]</scope>
    <source>
        <strain evidence="2 3">CBS 115471</strain>
    </source>
</reference>
<dbReference type="PANTHER" id="PTHR31010">
    <property type="entry name" value="RAN-SPECIFIC GTPASE-ACTIVATING PROTEIN 30-RELATED"/>
    <property type="match status" value="1"/>
</dbReference>
<feature type="compositionally biased region" description="Low complexity" evidence="1">
    <location>
        <begin position="751"/>
        <end position="765"/>
    </location>
</feature>
<dbReference type="PANTHER" id="PTHR31010:SF2">
    <property type="entry name" value="RAN-SPECIFIC GTPASE-ACTIVATING PROTEIN 30"/>
    <property type="match status" value="1"/>
</dbReference>
<name>A0A1Y1YQ96_9PLEO</name>
<feature type="region of interest" description="Disordered" evidence="1">
    <location>
        <begin position="648"/>
        <end position="793"/>
    </location>
</feature>
<dbReference type="InterPro" id="IPR008812">
    <property type="entry name" value="Ran_GTP-bd-rel"/>
</dbReference>
<dbReference type="GO" id="GO:0005737">
    <property type="term" value="C:cytoplasm"/>
    <property type="evidence" value="ECO:0007669"/>
    <property type="project" value="TreeGrafter"/>
</dbReference>
<evidence type="ECO:0000313" key="2">
    <source>
        <dbReference type="EMBL" id="ORY00149.1"/>
    </source>
</evidence>
<protein>
    <submittedName>
        <fullName evidence="2">RanGTP-binding protein-domain-containing protein</fullName>
    </submittedName>
</protein>
<sequence>MEVLLSQVTKQAMNYAIKTGITITSGYAIRQCGRLLKTVEGHEKEELAALQLRLESKIRIISPAIDMIELIAARGNTSLESAVTLTKSLRWDIQSLGVRLAKAVGEERLSRTGSSKASSRAQNALELKMIIKDIKNLLDRIEDAVPLISLAITTSGVNLSTTLPTAVSPSRLLQASTFLTHGDGQYSTSLPRAQQIGPTFTLSMYMLFAGHAYRPHDDGGIRETTWKEVMHKARVKLLRVPLDRVYEYPSAFEGHHAHADGGQYNHIPAKAMLHEFAYQLLVVEDLDDDRVHTFEDGEAQPGQYEGVEQAGVREIIPIHEISKIFYADTGKILNIGTDGETNNPILLLKRDINAVPPRRMMERSAVEPQYDSDDSHTVGGSDAEDDQSELDAQLRRESVANVRDETLQEEEAQPHPWRLPPNLDLEWMAFEVYTEEPSSDDGFDDESELDLKSPRLQPLRAPLTATSRLPPPSLAAGLSHLNLRPSTPSTPSTPTSLRPSQETQLIPSPQKSFPPIPVYTPKPPTTLPAIKTSLSLLEMLIRLTALQQFQQSSHLTIPDELLTFFLSESSTVGAGNDSELRRQQRREARLRVGFDPYDESPIKRRGEEYLEHEFHEDEQNLYAHDGGYGNLNLSLGARTPASYDYDSFPHGKATNTNSSPFPNSSPSILLRDRDIPLPSRESSSAAGRPTPNTNSTSVSASPLLRRATTQPGGQNRGLGLGLGIKQPSFRGPPTAPPTSSSPRVGGGGQQGQQERQQQQQQSRSGLAPADQGLAGGKGTQGLDTPPSSTGKRG</sequence>
<gene>
    <name evidence="2" type="ORF">BCR34DRAFT_547049</name>
</gene>
<feature type="compositionally biased region" description="Acidic residues" evidence="1">
    <location>
        <begin position="436"/>
        <end position="448"/>
    </location>
</feature>